<keyword evidence="4" id="KW-1185">Reference proteome</keyword>
<gene>
    <name evidence="3" type="ORF">K7C98_15005</name>
</gene>
<dbReference type="RefSeq" id="WP_224192337.1">
    <property type="nucleotide sequence ID" value="NZ_JAIRAU010000018.1"/>
</dbReference>
<feature type="region of interest" description="Disordered" evidence="1">
    <location>
        <begin position="206"/>
        <end position="268"/>
    </location>
</feature>
<feature type="chain" id="PRO_5046740101" evidence="2">
    <location>
        <begin position="23"/>
        <end position="268"/>
    </location>
</feature>
<feature type="signal peptide" evidence="2">
    <location>
        <begin position="1"/>
        <end position="22"/>
    </location>
</feature>
<proteinExistence type="predicted"/>
<sequence length="268" mass="28970">MSRTIHLLLAGLMVLASGPATAATPKDAIKKIPGVAPARTPVLQLVNGHALVGTRCSGEFPDYDHTMKFFARPSSICVRWDDRDPVASAVWELWKDKPGPVDQKVASGPLPTAVLAGGTHSTFDVSLASLPQYNETDTSQKYFVKVVSRRKADATDTQVSVRGTLVHQPKSAEPKPQPADPYVCGPSPDQYVRMVGLTVPQLTVNQTTSTAGDGDRDELYIKVDRKGPGNDTGAKRLPADDDYYEAKQSATLTTTWTNKDQKNVGRPN</sequence>
<evidence type="ECO:0000256" key="1">
    <source>
        <dbReference type="SAM" id="MobiDB-lite"/>
    </source>
</evidence>
<evidence type="ECO:0000256" key="2">
    <source>
        <dbReference type="SAM" id="SignalP"/>
    </source>
</evidence>
<feature type="compositionally biased region" description="Basic and acidic residues" evidence="1">
    <location>
        <begin position="213"/>
        <end position="239"/>
    </location>
</feature>
<evidence type="ECO:0000313" key="3">
    <source>
        <dbReference type="EMBL" id="MBZ5710567.1"/>
    </source>
</evidence>
<feature type="non-terminal residue" evidence="3">
    <location>
        <position position="268"/>
    </location>
</feature>
<accession>A0ABS7TQZ9</accession>
<reference evidence="3" key="1">
    <citation type="submission" date="2021-08" db="EMBL/GenBank/DDBJ databases">
        <authorList>
            <person name="Stevens D.C."/>
        </authorList>
    </citation>
    <scope>NUCLEOTIDE SEQUENCE</scope>
    <source>
        <strain evidence="3">DSM 53165</strain>
    </source>
</reference>
<feature type="compositionally biased region" description="Polar residues" evidence="1">
    <location>
        <begin position="248"/>
        <end position="258"/>
    </location>
</feature>
<feature type="compositionally biased region" description="Basic and acidic residues" evidence="1">
    <location>
        <begin position="259"/>
        <end position="268"/>
    </location>
</feature>
<evidence type="ECO:0000313" key="4">
    <source>
        <dbReference type="Proteomes" id="UP001139031"/>
    </source>
</evidence>
<keyword evidence="2" id="KW-0732">Signal</keyword>
<dbReference type="EMBL" id="JAIRAU010000018">
    <property type="protein sequence ID" value="MBZ5710567.1"/>
    <property type="molecule type" value="Genomic_DNA"/>
</dbReference>
<organism evidence="3 4">
    <name type="scientific">Nannocystis pusilla</name>
    <dbReference type="NCBI Taxonomy" id="889268"/>
    <lineage>
        <taxon>Bacteria</taxon>
        <taxon>Pseudomonadati</taxon>
        <taxon>Myxococcota</taxon>
        <taxon>Polyangia</taxon>
        <taxon>Nannocystales</taxon>
        <taxon>Nannocystaceae</taxon>
        <taxon>Nannocystis</taxon>
    </lineage>
</organism>
<comment type="caution">
    <text evidence="3">The sequence shown here is derived from an EMBL/GenBank/DDBJ whole genome shotgun (WGS) entry which is preliminary data.</text>
</comment>
<protein>
    <submittedName>
        <fullName evidence="3">Uncharacterized protein</fullName>
    </submittedName>
</protein>
<feature type="region of interest" description="Disordered" evidence="1">
    <location>
        <begin position="156"/>
        <end position="187"/>
    </location>
</feature>
<name>A0ABS7TQZ9_9BACT</name>
<dbReference type="Proteomes" id="UP001139031">
    <property type="component" value="Unassembled WGS sequence"/>
</dbReference>